<dbReference type="AlphaFoldDB" id="A0A2P6QZ94"/>
<evidence type="ECO:0000313" key="2">
    <source>
        <dbReference type="EMBL" id="PRQ39466.1"/>
    </source>
</evidence>
<dbReference type="STRING" id="74649.A0A2P6QZ94"/>
<keyword evidence="2" id="KW-0456">Lyase</keyword>
<dbReference type="OMA" id="VGRAFCT"/>
<dbReference type="CDD" id="cd06558">
    <property type="entry name" value="crotonase-like"/>
    <property type="match status" value="1"/>
</dbReference>
<dbReference type="PANTHER" id="PTHR43802">
    <property type="entry name" value="ENOYL-COA HYDRATASE"/>
    <property type="match status" value="1"/>
</dbReference>
<evidence type="ECO:0000256" key="1">
    <source>
        <dbReference type="ARBA" id="ARBA00005254"/>
    </source>
</evidence>
<proteinExistence type="inferred from homology"/>
<dbReference type="GO" id="GO:0005777">
    <property type="term" value="C:peroxisome"/>
    <property type="evidence" value="ECO:0007669"/>
    <property type="project" value="TreeGrafter"/>
</dbReference>
<dbReference type="PANTHER" id="PTHR43802:SF1">
    <property type="entry name" value="IP11341P-RELATED"/>
    <property type="match status" value="1"/>
</dbReference>
<comment type="similarity">
    <text evidence="1">Belongs to the enoyl-CoA hydratase/isomerase family.</text>
</comment>
<keyword evidence="3" id="KW-1185">Reference proteome</keyword>
<dbReference type="GO" id="GO:0018812">
    <property type="term" value="F:3-hydroxyacyl-CoA dehydratase activity"/>
    <property type="evidence" value="ECO:0007669"/>
    <property type="project" value="UniProtKB-EC"/>
</dbReference>
<comment type="caution">
    <text evidence="2">The sequence shown here is derived from an EMBL/GenBank/DDBJ whole genome shotgun (WGS) entry which is preliminary data.</text>
</comment>
<dbReference type="EC" id="4.2.1.150" evidence="2"/>
<accession>A0A2P6QZ94</accession>
<organism evidence="2 3">
    <name type="scientific">Rosa chinensis</name>
    <name type="common">China rose</name>
    <dbReference type="NCBI Taxonomy" id="74649"/>
    <lineage>
        <taxon>Eukaryota</taxon>
        <taxon>Viridiplantae</taxon>
        <taxon>Streptophyta</taxon>
        <taxon>Embryophyta</taxon>
        <taxon>Tracheophyta</taxon>
        <taxon>Spermatophyta</taxon>
        <taxon>Magnoliopsida</taxon>
        <taxon>eudicotyledons</taxon>
        <taxon>Gunneridae</taxon>
        <taxon>Pentapetalae</taxon>
        <taxon>rosids</taxon>
        <taxon>fabids</taxon>
        <taxon>Rosales</taxon>
        <taxon>Rosaceae</taxon>
        <taxon>Rosoideae</taxon>
        <taxon>Rosoideae incertae sedis</taxon>
        <taxon>Rosa</taxon>
    </lineage>
</organism>
<dbReference type="EMBL" id="PDCK01000042">
    <property type="protein sequence ID" value="PRQ39466.1"/>
    <property type="molecule type" value="Genomic_DNA"/>
</dbReference>
<dbReference type="Gramene" id="PRQ39466">
    <property type="protein sequence ID" value="PRQ39466"/>
    <property type="gene ID" value="RchiOBHm_Chr4g0425511"/>
</dbReference>
<gene>
    <name evidence="2" type="ORF">RchiOBHm_Chr4g0425511</name>
</gene>
<dbReference type="InterPro" id="IPR001753">
    <property type="entry name" value="Enoyl-CoA_hydra/iso"/>
</dbReference>
<reference evidence="2 3" key="1">
    <citation type="journal article" date="2018" name="Nat. Genet.">
        <title>The Rosa genome provides new insights in the design of modern roses.</title>
        <authorList>
            <person name="Bendahmane M."/>
        </authorList>
    </citation>
    <scope>NUCLEOTIDE SEQUENCE [LARGE SCALE GENOMIC DNA]</scope>
    <source>
        <strain evidence="3">cv. Old Blush</strain>
    </source>
</reference>
<name>A0A2P6QZ94_ROSCH</name>
<protein>
    <submittedName>
        <fullName evidence="2">Putative short-chain-enoyl-CoA hydratase</fullName>
        <ecNumber evidence="2">4.2.1.150</ecNumber>
    </submittedName>
</protein>
<evidence type="ECO:0000313" key="3">
    <source>
        <dbReference type="Proteomes" id="UP000238479"/>
    </source>
</evidence>
<dbReference type="Gene3D" id="3.90.226.10">
    <property type="entry name" value="2-enoyl-CoA Hydratase, Chain A, domain 1"/>
    <property type="match status" value="2"/>
</dbReference>
<dbReference type="InterPro" id="IPR029045">
    <property type="entry name" value="ClpP/crotonase-like_dom_sf"/>
</dbReference>
<dbReference type="SUPFAM" id="SSF52096">
    <property type="entry name" value="ClpP/crotonase"/>
    <property type="match status" value="1"/>
</dbReference>
<dbReference type="Proteomes" id="UP000238479">
    <property type="component" value="Chromosome 4"/>
</dbReference>
<dbReference type="Pfam" id="PF00378">
    <property type="entry name" value="ECH_1"/>
    <property type="match status" value="1"/>
</dbReference>
<sequence length="260" mass="28805">MDGKQSTPENLILVNREPDGIAFVRINRPKSLNWLTKAMIIDLARAIKSLNQDDSVRVIILSGTGRAFCSGVDLTVAEDVFKGDVKDIETAGPQIELYKKPIIAAIHGFAVAGGFEIAIACPNPNFVDTFEDNRGNKAREVSLTATPLTVEVGERLGLVNHVVEESELLKKGREIAEAIVKNNQDLEVRYKAVINDGLKLDLGTSCSYTRKGLQFRLNFVVFDVALERAREYYNGMTKDQFKKMQEFIAGRSSKKPSSKL</sequence>